<keyword evidence="2" id="KW-0812">Transmembrane</keyword>
<dbReference type="GO" id="GO:0015627">
    <property type="term" value="C:type II protein secretion system complex"/>
    <property type="evidence" value="ECO:0007669"/>
    <property type="project" value="TreeGrafter"/>
</dbReference>
<evidence type="ECO:0000313" key="12">
    <source>
        <dbReference type="EMBL" id="SEK12544.1"/>
    </source>
</evidence>
<keyword evidence="6" id="KW-0813">Transport</keyword>
<dbReference type="InterPro" id="IPR001775">
    <property type="entry name" value="GspD/PilQ"/>
</dbReference>
<dbReference type="InterPro" id="IPR005644">
    <property type="entry name" value="NolW-like"/>
</dbReference>
<comment type="subcellular location">
    <subcellularLocation>
        <location evidence="6">Cell outer membrane</location>
    </subcellularLocation>
    <subcellularLocation>
        <location evidence="1">Membrane</location>
    </subcellularLocation>
</comment>
<feature type="compositionally biased region" description="Low complexity" evidence="7">
    <location>
        <begin position="301"/>
        <end position="360"/>
    </location>
</feature>
<dbReference type="Proteomes" id="UP000183529">
    <property type="component" value="Unassembled WGS sequence"/>
</dbReference>
<organism evidence="12 13">
    <name type="scientific">Paraburkholderia tropica</name>
    <dbReference type="NCBI Taxonomy" id="92647"/>
    <lineage>
        <taxon>Bacteria</taxon>
        <taxon>Pseudomonadati</taxon>
        <taxon>Pseudomonadota</taxon>
        <taxon>Betaproteobacteria</taxon>
        <taxon>Burkholderiales</taxon>
        <taxon>Burkholderiaceae</taxon>
        <taxon>Paraburkholderia</taxon>
    </lineage>
</organism>
<dbReference type="InterPro" id="IPR004846">
    <property type="entry name" value="T2SS/T3SS_dom"/>
</dbReference>
<dbReference type="InterPro" id="IPR049371">
    <property type="entry name" value="GspD-like_N0"/>
</dbReference>
<sequence>MTALQRDPAPRISVLRSTAARLAAAACFAIYAHAADASVVMNFAHADISVVARAIGEATGKTIIVDPRVKGQFDLVSANAVPDDEALKTLQSALRMRGFSLLQDHGVLKIVPEVDAKNQGVPTYVGNEPVARGDQVITQVFQLHRESAATLQPTLRQLVTPNNTITANASNNTLVVTDYADNVRRIATIIAGMEAASAPHIAVVQLNYADATDVSQQATKMLDLSGIGNNDPTQKVVVTPDTRSNAVLLRSSSAARLDEAQSLIVKLDTPTRAPGNIHIVTLRNSDATDLAKTLRQILGQSSGSSDSLASALGSNAQSSSGLPNSNGSLPPLPSGSDTSSTKSTSSSTSGNSSGSGSADAHSSDDQSDKGSNEIVADTSTNSLIITAPDPVFRNLSTVIARLDQRKVQVYIESLIMEVTSEKDGEFGIEWMTTSGLESLAETTTDVGVVAGFGNILGTKGLFRALQTNSDVNVLSTPSLVTLDNHEARILVGSNVPIESGSYSTSSSSSSAANAFNTYSRTDVGIILNVKPRINEGGTVTMQVYSEDSSVESGTGDQSGGYTIDKRSLQTTILADDGQIVALGGLISDSYTNGNTRTPWISKIPVLGALFRHETKSREKKDLLIFLRPVIVRDGATLQAIAADRYGYMQARSANYKSDNWLVKDDTVPALPALQGHDGEIVDLTRVRRAAVLPPATDGVPPSIAP</sequence>
<dbReference type="InterPro" id="IPR038591">
    <property type="entry name" value="NolW-like_sf"/>
</dbReference>
<feature type="compositionally biased region" description="Basic and acidic residues" evidence="7">
    <location>
        <begin position="361"/>
        <end position="371"/>
    </location>
</feature>
<evidence type="ECO:0000256" key="3">
    <source>
        <dbReference type="ARBA" id="ARBA00022729"/>
    </source>
</evidence>
<accession>A0AAQ1JXK2</accession>
<dbReference type="Pfam" id="PF03958">
    <property type="entry name" value="Secretin_N"/>
    <property type="match status" value="3"/>
</dbReference>
<evidence type="ECO:0000313" key="13">
    <source>
        <dbReference type="Proteomes" id="UP000183529"/>
    </source>
</evidence>
<dbReference type="PANTHER" id="PTHR30332">
    <property type="entry name" value="PROBABLE GENERAL SECRETION PATHWAY PROTEIN D"/>
    <property type="match status" value="1"/>
</dbReference>
<feature type="domain" description="GspD-like N0" evidence="11">
    <location>
        <begin position="41"/>
        <end position="110"/>
    </location>
</feature>
<keyword evidence="4" id="KW-0472">Membrane</keyword>
<name>A0AAQ1JXK2_9BURK</name>
<evidence type="ECO:0000256" key="4">
    <source>
        <dbReference type="ARBA" id="ARBA00023136"/>
    </source>
</evidence>
<evidence type="ECO:0000256" key="6">
    <source>
        <dbReference type="RuleBase" id="RU004004"/>
    </source>
</evidence>
<dbReference type="AlphaFoldDB" id="A0AAQ1JXK2"/>
<dbReference type="InterPro" id="IPR050810">
    <property type="entry name" value="Bact_Secretion_Sys_Channel"/>
</dbReference>
<evidence type="ECO:0000259" key="11">
    <source>
        <dbReference type="Pfam" id="PF21305"/>
    </source>
</evidence>
<evidence type="ECO:0000256" key="7">
    <source>
        <dbReference type="SAM" id="MobiDB-lite"/>
    </source>
</evidence>
<comment type="similarity">
    <text evidence="5">Belongs to the bacterial secretin family.</text>
</comment>
<dbReference type="PRINTS" id="PR00811">
    <property type="entry name" value="BCTERIALGSPD"/>
</dbReference>
<comment type="caution">
    <text evidence="12">The sequence shown here is derived from an EMBL/GenBank/DDBJ whole genome shotgun (WGS) entry which is preliminary data.</text>
</comment>
<evidence type="ECO:0000259" key="9">
    <source>
        <dbReference type="Pfam" id="PF00263"/>
    </source>
</evidence>
<evidence type="ECO:0000259" key="10">
    <source>
        <dbReference type="Pfam" id="PF03958"/>
    </source>
</evidence>
<feature type="domain" description="Type II/III secretion system secretin-like" evidence="9">
    <location>
        <begin position="464"/>
        <end position="632"/>
    </location>
</feature>
<dbReference type="EMBL" id="FNZM01000022">
    <property type="protein sequence ID" value="SEK12544.1"/>
    <property type="molecule type" value="Genomic_DNA"/>
</dbReference>
<gene>
    <name evidence="12" type="ORF">SAMN05216550_12252</name>
</gene>
<evidence type="ECO:0000256" key="1">
    <source>
        <dbReference type="ARBA" id="ARBA00004370"/>
    </source>
</evidence>
<dbReference type="RefSeq" id="WP_080180879.1">
    <property type="nucleotide sequence ID" value="NZ_CADFGN010000001.1"/>
</dbReference>
<dbReference type="PANTHER" id="PTHR30332:SF24">
    <property type="entry name" value="SECRETIN GSPD-RELATED"/>
    <property type="match status" value="1"/>
</dbReference>
<dbReference type="Gene3D" id="3.30.1370.120">
    <property type="match status" value="3"/>
</dbReference>
<feature type="domain" description="NolW-like" evidence="10">
    <location>
        <begin position="202"/>
        <end position="272"/>
    </location>
</feature>
<reference evidence="12 13" key="1">
    <citation type="submission" date="2016-10" db="EMBL/GenBank/DDBJ databases">
        <authorList>
            <person name="Varghese N."/>
            <person name="Submissions S."/>
        </authorList>
    </citation>
    <scope>NUCLEOTIDE SEQUENCE [LARGE SCALE GENOMIC DNA]</scope>
    <source>
        <strain evidence="12 13">LMG 22274</strain>
    </source>
</reference>
<evidence type="ECO:0000256" key="2">
    <source>
        <dbReference type="ARBA" id="ARBA00022692"/>
    </source>
</evidence>
<dbReference type="GO" id="GO:0009306">
    <property type="term" value="P:protein secretion"/>
    <property type="evidence" value="ECO:0007669"/>
    <property type="project" value="InterPro"/>
</dbReference>
<dbReference type="Pfam" id="PF21305">
    <property type="entry name" value="type_II_gspD_N0"/>
    <property type="match status" value="1"/>
</dbReference>
<feature type="domain" description="NolW-like" evidence="10">
    <location>
        <begin position="138"/>
        <end position="194"/>
    </location>
</feature>
<keyword evidence="3 8" id="KW-0732">Signal</keyword>
<dbReference type="Pfam" id="PF00263">
    <property type="entry name" value="Secretin"/>
    <property type="match status" value="1"/>
</dbReference>
<feature type="domain" description="NolW-like" evidence="10">
    <location>
        <begin position="278"/>
        <end position="406"/>
    </location>
</feature>
<proteinExistence type="inferred from homology"/>
<evidence type="ECO:0000256" key="8">
    <source>
        <dbReference type="SAM" id="SignalP"/>
    </source>
</evidence>
<dbReference type="GO" id="GO:0009279">
    <property type="term" value="C:cell outer membrane"/>
    <property type="evidence" value="ECO:0007669"/>
    <property type="project" value="UniProtKB-SubCell"/>
</dbReference>
<feature type="chain" id="PRO_5042966638" evidence="8">
    <location>
        <begin position="35"/>
        <end position="705"/>
    </location>
</feature>
<feature type="region of interest" description="Disordered" evidence="7">
    <location>
        <begin position="301"/>
        <end position="375"/>
    </location>
</feature>
<protein>
    <submittedName>
        <fullName evidence="12">General secretion pathway protein D</fullName>
    </submittedName>
</protein>
<evidence type="ECO:0000256" key="5">
    <source>
        <dbReference type="RuleBase" id="RU004003"/>
    </source>
</evidence>
<feature type="signal peptide" evidence="8">
    <location>
        <begin position="1"/>
        <end position="34"/>
    </location>
</feature>